<organism evidence="1">
    <name type="scientific">uncultured Sulfurovum sp</name>
    <dbReference type="NCBI Taxonomy" id="269237"/>
    <lineage>
        <taxon>Bacteria</taxon>
        <taxon>Pseudomonadati</taxon>
        <taxon>Campylobacterota</taxon>
        <taxon>Epsilonproteobacteria</taxon>
        <taxon>Campylobacterales</taxon>
        <taxon>Sulfurovaceae</taxon>
        <taxon>Sulfurovum</taxon>
        <taxon>environmental samples</taxon>
    </lineage>
</organism>
<dbReference type="AlphaFoldDB" id="A0A6S6TKS1"/>
<evidence type="ECO:0000313" key="1">
    <source>
        <dbReference type="EMBL" id="CAA6816998.1"/>
    </source>
</evidence>
<feature type="non-terminal residue" evidence="1">
    <location>
        <position position="30"/>
    </location>
</feature>
<dbReference type="EMBL" id="CACVAS010000097">
    <property type="protein sequence ID" value="CAA6816998.1"/>
    <property type="molecule type" value="Genomic_DNA"/>
</dbReference>
<name>A0A6S6TKS1_9BACT</name>
<proteinExistence type="predicted"/>
<gene>
    <name evidence="1" type="ORF">HELGO_WM15421</name>
</gene>
<evidence type="ECO:0008006" key="2">
    <source>
        <dbReference type="Google" id="ProtNLM"/>
    </source>
</evidence>
<sequence>MARKKGQTYTPEQKAKVVLELLKEEKTMSQ</sequence>
<accession>A0A6S6TKS1</accession>
<reference evidence="1" key="1">
    <citation type="submission" date="2020-01" db="EMBL/GenBank/DDBJ databases">
        <authorList>
            <person name="Meier V. D."/>
            <person name="Meier V D."/>
        </authorList>
    </citation>
    <scope>NUCLEOTIDE SEQUENCE</scope>
    <source>
        <strain evidence="1">HLG_WM_MAG_01</strain>
    </source>
</reference>
<protein>
    <recommendedName>
        <fullName evidence="2">Transposase</fullName>
    </recommendedName>
</protein>